<sequence length="79" mass="8205">MFGSCGAGSSVRAHAGTEGAELLYNIFHKNGLLHASLHKVLGDSLSQISTGLCPHIPSSYLSKVWSPINVNGTGLCPKA</sequence>
<keyword evidence="2" id="KW-1185">Reference proteome</keyword>
<accession>A0ABM9CZB1</accession>
<gene>
    <name evidence="1" type="ORF">PAECIP111891_07048</name>
</gene>
<protein>
    <submittedName>
        <fullName evidence="1">Uncharacterized protein</fullName>
    </submittedName>
</protein>
<organism evidence="1 2">
    <name type="scientific">Paenibacillus allorhizoplanae</name>
    <dbReference type="NCBI Taxonomy" id="2905648"/>
    <lineage>
        <taxon>Bacteria</taxon>
        <taxon>Bacillati</taxon>
        <taxon>Bacillota</taxon>
        <taxon>Bacilli</taxon>
        <taxon>Bacillales</taxon>
        <taxon>Paenibacillaceae</taxon>
        <taxon>Paenibacillus</taxon>
    </lineage>
</organism>
<dbReference type="EMBL" id="CAKMMW010000052">
    <property type="protein sequence ID" value="CAH1232569.1"/>
    <property type="molecule type" value="Genomic_DNA"/>
</dbReference>
<name>A0ABM9CZB1_9BACL</name>
<reference evidence="1" key="1">
    <citation type="submission" date="2022-01" db="EMBL/GenBank/DDBJ databases">
        <authorList>
            <person name="Criscuolo A."/>
        </authorList>
    </citation>
    <scope>NUCLEOTIDE SEQUENCE</scope>
    <source>
        <strain evidence="1">CIP111891</strain>
    </source>
</reference>
<dbReference type="Proteomes" id="UP000838821">
    <property type="component" value="Unassembled WGS sequence"/>
</dbReference>
<comment type="caution">
    <text evidence="1">The sequence shown here is derived from an EMBL/GenBank/DDBJ whole genome shotgun (WGS) entry which is preliminary data.</text>
</comment>
<evidence type="ECO:0000313" key="2">
    <source>
        <dbReference type="Proteomes" id="UP000838821"/>
    </source>
</evidence>
<proteinExistence type="predicted"/>
<evidence type="ECO:0000313" key="1">
    <source>
        <dbReference type="EMBL" id="CAH1232569.1"/>
    </source>
</evidence>